<sequence length="146" mass="16332">MWDKFSVSTKKTKGQNLRVSTKKTTECRKPIKTCDCTSTFSTTGILHFKFSMARSLHLDFVDIDRYLPTRCGTNFQFPQAKPRNANCPTSLRDISLGGALINFPQWQELKVEGEDKGLRRSARTAALMMDVAGERGGRVRARGGGK</sequence>
<organism evidence="1">
    <name type="scientific">Opuntia streptacantha</name>
    <name type="common">Prickly pear cactus</name>
    <name type="synonym">Opuntia cardona</name>
    <dbReference type="NCBI Taxonomy" id="393608"/>
    <lineage>
        <taxon>Eukaryota</taxon>
        <taxon>Viridiplantae</taxon>
        <taxon>Streptophyta</taxon>
        <taxon>Embryophyta</taxon>
        <taxon>Tracheophyta</taxon>
        <taxon>Spermatophyta</taxon>
        <taxon>Magnoliopsida</taxon>
        <taxon>eudicotyledons</taxon>
        <taxon>Gunneridae</taxon>
        <taxon>Pentapetalae</taxon>
        <taxon>Caryophyllales</taxon>
        <taxon>Cactineae</taxon>
        <taxon>Cactaceae</taxon>
        <taxon>Opuntioideae</taxon>
        <taxon>Opuntia</taxon>
    </lineage>
</organism>
<reference evidence="1" key="1">
    <citation type="journal article" date="2013" name="J. Plant Res.">
        <title>Effect of fungi and light on seed germination of three Opuntia species from semiarid lands of central Mexico.</title>
        <authorList>
            <person name="Delgado-Sanchez P."/>
            <person name="Jimenez-Bremont J.F."/>
            <person name="Guerrero-Gonzalez Mde L."/>
            <person name="Flores J."/>
        </authorList>
    </citation>
    <scope>NUCLEOTIDE SEQUENCE</scope>
    <source>
        <tissue evidence="1">Cladode</tissue>
    </source>
</reference>
<dbReference type="AlphaFoldDB" id="A0A7C8ZT40"/>
<proteinExistence type="predicted"/>
<accession>A0A7C8ZT40</accession>
<protein>
    <submittedName>
        <fullName evidence="1">Uncharacterized protein</fullName>
    </submittedName>
</protein>
<reference evidence="1" key="2">
    <citation type="submission" date="2020-07" db="EMBL/GenBank/DDBJ databases">
        <authorList>
            <person name="Vera ALvarez R."/>
            <person name="Arias-Moreno D.M."/>
            <person name="Jimenez-Jacinto V."/>
            <person name="Jimenez-Bremont J.F."/>
            <person name="Swaminathan K."/>
            <person name="Moose S.P."/>
            <person name="Guerrero-Gonzalez M.L."/>
            <person name="Marino-Ramirez L."/>
            <person name="Landsman D."/>
            <person name="Rodriguez-Kessler M."/>
            <person name="Delgado-Sanchez P."/>
        </authorList>
    </citation>
    <scope>NUCLEOTIDE SEQUENCE</scope>
    <source>
        <tissue evidence="1">Cladode</tissue>
    </source>
</reference>
<name>A0A7C8ZT40_OPUST</name>
<dbReference type="EMBL" id="GISG01162836">
    <property type="protein sequence ID" value="MBA4649997.1"/>
    <property type="molecule type" value="Transcribed_RNA"/>
</dbReference>
<evidence type="ECO:0000313" key="1">
    <source>
        <dbReference type="EMBL" id="MBA4649997.1"/>
    </source>
</evidence>